<evidence type="ECO:0000313" key="6">
    <source>
        <dbReference type="EMBL" id="EPS61307.1"/>
    </source>
</evidence>
<dbReference type="Proteomes" id="UP000015453">
    <property type="component" value="Unassembled WGS sequence"/>
</dbReference>
<dbReference type="AlphaFoldDB" id="S8DNJ7"/>
<dbReference type="InterPro" id="IPR013591">
    <property type="entry name" value="Brevis_radix_dom"/>
</dbReference>
<feature type="compositionally biased region" description="Low complexity" evidence="4">
    <location>
        <begin position="201"/>
        <end position="215"/>
    </location>
</feature>
<dbReference type="OrthoDB" id="10250282at2759"/>
<protein>
    <recommendedName>
        <fullName evidence="5">BRX domain-containing protein</fullName>
    </recommendedName>
</protein>
<dbReference type="PANTHER" id="PTHR46058">
    <property type="entry name" value="PROTEIN BREVIS RADIX-LIKE 1"/>
    <property type="match status" value="1"/>
</dbReference>
<evidence type="ECO:0000313" key="7">
    <source>
        <dbReference type="Proteomes" id="UP000015453"/>
    </source>
</evidence>
<feature type="domain" description="BRX" evidence="5">
    <location>
        <begin position="96"/>
        <end position="151"/>
    </location>
</feature>
<dbReference type="Pfam" id="PF08381">
    <property type="entry name" value="BRX"/>
    <property type="match status" value="2"/>
</dbReference>
<comment type="similarity">
    <text evidence="2">Belongs to the BRX family.</text>
</comment>
<name>S8DNJ7_9LAMI</name>
<sequence length="278" mass="31244">QIKDMVLKASAAYKSCKPCSGSMGRHGGWDYVDTESGSVSARFYGSYARAELSNPTSRIWGKDSDAKLKAFSSGSCTPASASCRTESVFIEEYEPKEWTAQVESGVLITFVSSPHGGNDLKKIRFSRDLFDKRQAQQWWAENYEKLMELYNVRRFSHQSSPKKVTIIATATGCVLVSIQDSNSRGVDESPHPANNNPPRVSSSSIDGRTSSSSVSNESDLAGNEWVEQDELGVYITIGAKEDGRRELRRVRFSRERFGERQARAWWEQNKARIQRQYL</sequence>
<dbReference type="EMBL" id="AUSU01006941">
    <property type="protein sequence ID" value="EPS61307.1"/>
    <property type="molecule type" value="Genomic_DNA"/>
</dbReference>
<feature type="region of interest" description="Disordered" evidence="4">
    <location>
        <begin position="182"/>
        <end position="221"/>
    </location>
</feature>
<evidence type="ECO:0000256" key="1">
    <source>
        <dbReference type="ARBA" id="ARBA00004123"/>
    </source>
</evidence>
<comment type="subcellular location">
    <subcellularLocation>
        <location evidence="1">Nucleus</location>
    </subcellularLocation>
</comment>
<proteinExistence type="inferred from homology"/>
<keyword evidence="3" id="KW-0539">Nucleus</keyword>
<gene>
    <name evidence="6" type="ORF">M569_13490</name>
</gene>
<feature type="domain" description="BRX" evidence="5">
    <location>
        <begin position="223"/>
        <end position="278"/>
    </location>
</feature>
<comment type="caution">
    <text evidence="6">The sequence shown here is derived from an EMBL/GenBank/DDBJ whole genome shotgun (WGS) entry which is preliminary data.</text>
</comment>
<evidence type="ECO:0000256" key="4">
    <source>
        <dbReference type="SAM" id="MobiDB-lite"/>
    </source>
</evidence>
<evidence type="ECO:0000256" key="2">
    <source>
        <dbReference type="ARBA" id="ARBA00009057"/>
    </source>
</evidence>
<reference evidence="6 7" key="1">
    <citation type="journal article" date="2013" name="BMC Genomics">
        <title>The miniature genome of a carnivorous plant Genlisea aurea contains a low number of genes and short non-coding sequences.</title>
        <authorList>
            <person name="Leushkin E.V."/>
            <person name="Sutormin R.A."/>
            <person name="Nabieva E.R."/>
            <person name="Penin A.A."/>
            <person name="Kondrashov A.S."/>
            <person name="Logacheva M.D."/>
        </authorList>
    </citation>
    <scope>NUCLEOTIDE SEQUENCE [LARGE SCALE GENOMIC DNA]</scope>
</reference>
<evidence type="ECO:0000256" key="3">
    <source>
        <dbReference type="ARBA" id="ARBA00023242"/>
    </source>
</evidence>
<dbReference type="InterPro" id="IPR044532">
    <property type="entry name" value="BRX-like"/>
</dbReference>
<evidence type="ECO:0000259" key="5">
    <source>
        <dbReference type="PROSITE" id="PS51514"/>
    </source>
</evidence>
<keyword evidence="7" id="KW-1185">Reference proteome</keyword>
<dbReference type="PROSITE" id="PS51514">
    <property type="entry name" value="BRX"/>
    <property type="match status" value="2"/>
</dbReference>
<feature type="non-terminal residue" evidence="6">
    <location>
        <position position="1"/>
    </location>
</feature>
<dbReference type="GO" id="GO:0005634">
    <property type="term" value="C:nucleus"/>
    <property type="evidence" value="ECO:0007669"/>
    <property type="project" value="UniProtKB-SubCell"/>
</dbReference>
<organism evidence="6 7">
    <name type="scientific">Genlisea aurea</name>
    <dbReference type="NCBI Taxonomy" id="192259"/>
    <lineage>
        <taxon>Eukaryota</taxon>
        <taxon>Viridiplantae</taxon>
        <taxon>Streptophyta</taxon>
        <taxon>Embryophyta</taxon>
        <taxon>Tracheophyta</taxon>
        <taxon>Spermatophyta</taxon>
        <taxon>Magnoliopsida</taxon>
        <taxon>eudicotyledons</taxon>
        <taxon>Gunneridae</taxon>
        <taxon>Pentapetalae</taxon>
        <taxon>asterids</taxon>
        <taxon>lamiids</taxon>
        <taxon>Lamiales</taxon>
        <taxon>Lentibulariaceae</taxon>
        <taxon>Genlisea</taxon>
    </lineage>
</organism>
<accession>S8DNJ7</accession>
<dbReference type="PANTHER" id="PTHR46058:SF2">
    <property type="entry name" value="PROTEIN BREVIS RADIX-LIKE 3"/>
    <property type="match status" value="1"/>
</dbReference>